<feature type="signal peptide" evidence="7">
    <location>
        <begin position="1"/>
        <end position="23"/>
    </location>
</feature>
<dbReference type="Pfam" id="PF04390">
    <property type="entry name" value="LptE"/>
    <property type="match status" value="1"/>
</dbReference>
<evidence type="ECO:0000313" key="9">
    <source>
        <dbReference type="Proteomes" id="UP000633263"/>
    </source>
</evidence>
<accession>A0ABQ2CP28</accession>
<evidence type="ECO:0000256" key="4">
    <source>
        <dbReference type="ARBA" id="ARBA00023237"/>
    </source>
</evidence>
<evidence type="ECO:0000256" key="7">
    <source>
        <dbReference type="SAM" id="SignalP"/>
    </source>
</evidence>
<dbReference type="PANTHER" id="PTHR38098">
    <property type="entry name" value="LPS-ASSEMBLY LIPOPROTEIN LPTE"/>
    <property type="match status" value="1"/>
</dbReference>
<comment type="similarity">
    <text evidence="6">Belongs to the LptE lipoprotein family.</text>
</comment>
<comment type="caution">
    <text evidence="8">The sequence shown here is derived from an EMBL/GenBank/DDBJ whole genome shotgun (WGS) entry which is preliminary data.</text>
</comment>
<reference evidence="9" key="1">
    <citation type="journal article" date="2019" name="Int. J. Syst. Evol. Microbiol.">
        <title>The Global Catalogue of Microorganisms (GCM) 10K type strain sequencing project: providing services to taxonomists for standard genome sequencing and annotation.</title>
        <authorList>
            <consortium name="The Broad Institute Genomics Platform"/>
            <consortium name="The Broad Institute Genome Sequencing Center for Infectious Disease"/>
            <person name="Wu L."/>
            <person name="Ma J."/>
        </authorList>
    </citation>
    <scope>NUCLEOTIDE SEQUENCE [LARGE SCALE GENOMIC DNA]</scope>
    <source>
        <strain evidence="9">JCM 11590</strain>
    </source>
</reference>
<dbReference type="InterPro" id="IPR007485">
    <property type="entry name" value="LPS_assembly_LptE"/>
</dbReference>
<keyword evidence="5 6" id="KW-0449">Lipoprotein</keyword>
<dbReference type="Gene3D" id="3.30.160.150">
    <property type="entry name" value="Lipoprotein like domain"/>
    <property type="match status" value="1"/>
</dbReference>
<dbReference type="RefSeq" id="WP_188635970.1">
    <property type="nucleotide sequence ID" value="NZ_BMNN01000002.1"/>
</dbReference>
<keyword evidence="4 6" id="KW-0998">Cell outer membrane</keyword>
<dbReference type="HAMAP" id="MF_01186">
    <property type="entry name" value="LPS_assembly_LptE"/>
    <property type="match status" value="1"/>
</dbReference>
<keyword evidence="1 6" id="KW-0732">Signal</keyword>
<feature type="chain" id="PRO_5046219371" description="LPS-assembly lipoprotein LptE" evidence="7">
    <location>
        <begin position="24"/>
        <end position="181"/>
    </location>
</feature>
<comment type="subunit">
    <text evidence="6">Component of the lipopolysaccharide transport and assembly complex. Interacts with LptD.</text>
</comment>
<evidence type="ECO:0000256" key="6">
    <source>
        <dbReference type="HAMAP-Rule" id="MF_01186"/>
    </source>
</evidence>
<comment type="subcellular location">
    <subcellularLocation>
        <location evidence="6">Cell outer membrane</location>
        <topology evidence="6">Lipid-anchor</topology>
    </subcellularLocation>
</comment>
<comment type="function">
    <text evidence="6">Together with LptD, is involved in the assembly of lipopolysaccharide (LPS) at the surface of the outer membrane. Required for the proper assembly of LptD. Binds LPS and may serve as the LPS recognition site at the outer membrane.</text>
</comment>
<evidence type="ECO:0000256" key="1">
    <source>
        <dbReference type="ARBA" id="ARBA00022729"/>
    </source>
</evidence>
<dbReference type="PROSITE" id="PS51257">
    <property type="entry name" value="PROKAR_LIPOPROTEIN"/>
    <property type="match status" value="1"/>
</dbReference>
<protein>
    <recommendedName>
        <fullName evidence="6">LPS-assembly lipoprotein LptE</fullName>
    </recommendedName>
</protein>
<evidence type="ECO:0000256" key="3">
    <source>
        <dbReference type="ARBA" id="ARBA00023139"/>
    </source>
</evidence>
<keyword evidence="3 6" id="KW-0564">Palmitate</keyword>
<keyword evidence="9" id="KW-1185">Reference proteome</keyword>
<sequence>MRLQQSRHFLGCALIGASLLLSACGFQLRGTGGASIGLDALHVSAQDSHSPTRQQLVETLRSSGVAVNDSARYQLQLLAEPVQRRAVSYARRSTPAEYELTRSLVFQIADRDGRPLIGPETLTVRRAYAADRDNLVASGEEEALLQREMGEDLVRQLMFRLSGISSSDLANREQAIERPAD</sequence>
<evidence type="ECO:0000256" key="5">
    <source>
        <dbReference type="ARBA" id="ARBA00023288"/>
    </source>
</evidence>
<proteinExistence type="inferred from homology"/>
<dbReference type="PANTHER" id="PTHR38098:SF1">
    <property type="entry name" value="LPS-ASSEMBLY LIPOPROTEIN LPTE"/>
    <property type="match status" value="1"/>
</dbReference>
<name>A0ABQ2CP28_9GAMM</name>
<dbReference type="EMBL" id="BMNN01000002">
    <property type="protein sequence ID" value="GGI99125.1"/>
    <property type="molecule type" value="Genomic_DNA"/>
</dbReference>
<keyword evidence="2 6" id="KW-0472">Membrane</keyword>
<gene>
    <name evidence="6 8" type="primary">lptE</name>
    <name evidence="8" type="ORF">GCM10009083_14800</name>
</gene>
<evidence type="ECO:0000256" key="2">
    <source>
        <dbReference type="ARBA" id="ARBA00023136"/>
    </source>
</evidence>
<evidence type="ECO:0000313" key="8">
    <source>
        <dbReference type="EMBL" id="GGI99125.1"/>
    </source>
</evidence>
<dbReference type="Proteomes" id="UP000633263">
    <property type="component" value="Unassembled WGS sequence"/>
</dbReference>
<organism evidence="8 9">
    <name type="scientific">Halopseudomonas pertucinogena</name>
    <dbReference type="NCBI Taxonomy" id="86175"/>
    <lineage>
        <taxon>Bacteria</taxon>
        <taxon>Pseudomonadati</taxon>
        <taxon>Pseudomonadota</taxon>
        <taxon>Gammaproteobacteria</taxon>
        <taxon>Pseudomonadales</taxon>
        <taxon>Pseudomonadaceae</taxon>
        <taxon>Halopseudomonas</taxon>
    </lineage>
</organism>